<sequence>MIGNICVTQQIANSIETYKLESHGSSCILMPHEKQDSDTSKGLNYWKFGSRLDTLTDVPCW</sequence>
<protein>
    <submittedName>
        <fullName evidence="1">Putative ovule protein</fullName>
    </submittedName>
</protein>
<organism evidence="1">
    <name type="scientific">Solanum chacoense</name>
    <name type="common">Chaco potato</name>
    <dbReference type="NCBI Taxonomy" id="4108"/>
    <lineage>
        <taxon>Eukaryota</taxon>
        <taxon>Viridiplantae</taxon>
        <taxon>Streptophyta</taxon>
        <taxon>Embryophyta</taxon>
        <taxon>Tracheophyta</taxon>
        <taxon>Spermatophyta</taxon>
        <taxon>Magnoliopsida</taxon>
        <taxon>eudicotyledons</taxon>
        <taxon>Gunneridae</taxon>
        <taxon>Pentapetalae</taxon>
        <taxon>asterids</taxon>
        <taxon>lamiids</taxon>
        <taxon>Solanales</taxon>
        <taxon>Solanaceae</taxon>
        <taxon>Solanoideae</taxon>
        <taxon>Solaneae</taxon>
        <taxon>Solanum</taxon>
    </lineage>
</organism>
<dbReference type="EMBL" id="GEDG01039808">
    <property type="protein sequence ID" value="JAP06963.1"/>
    <property type="molecule type" value="Transcribed_RNA"/>
</dbReference>
<accession>A0A0V0GFY4</accession>
<name>A0A0V0GFY4_SOLCH</name>
<feature type="non-terminal residue" evidence="1">
    <location>
        <position position="61"/>
    </location>
</feature>
<evidence type="ECO:0000313" key="1">
    <source>
        <dbReference type="EMBL" id="JAP06963.1"/>
    </source>
</evidence>
<reference evidence="1" key="1">
    <citation type="submission" date="2015-12" db="EMBL/GenBank/DDBJ databases">
        <title>Gene expression during late stages of embryo sac development: a critical building block for successful pollen-pistil interactions.</title>
        <authorList>
            <person name="Liu Y."/>
            <person name="Joly V."/>
            <person name="Sabar M."/>
            <person name="Matton D.P."/>
        </authorList>
    </citation>
    <scope>NUCLEOTIDE SEQUENCE</scope>
</reference>
<dbReference type="AlphaFoldDB" id="A0A0V0GFY4"/>
<proteinExistence type="predicted"/>